<dbReference type="EMBL" id="WHUW01000085">
    <property type="protein sequence ID" value="KAF8426791.1"/>
    <property type="molecule type" value="Genomic_DNA"/>
</dbReference>
<reference evidence="1" key="1">
    <citation type="submission" date="2019-10" db="EMBL/GenBank/DDBJ databases">
        <authorList>
            <consortium name="DOE Joint Genome Institute"/>
            <person name="Kuo A."/>
            <person name="Miyauchi S."/>
            <person name="Kiss E."/>
            <person name="Drula E."/>
            <person name="Kohler A."/>
            <person name="Sanchez-Garcia M."/>
            <person name="Andreopoulos B."/>
            <person name="Barry K.W."/>
            <person name="Bonito G."/>
            <person name="Buee M."/>
            <person name="Carver A."/>
            <person name="Chen C."/>
            <person name="Cichocki N."/>
            <person name="Clum A."/>
            <person name="Culley D."/>
            <person name="Crous P.W."/>
            <person name="Fauchery L."/>
            <person name="Girlanda M."/>
            <person name="Hayes R."/>
            <person name="Keri Z."/>
            <person name="LaButti K."/>
            <person name="Lipzen A."/>
            <person name="Lombard V."/>
            <person name="Magnuson J."/>
            <person name="Maillard F."/>
            <person name="Morin E."/>
            <person name="Murat C."/>
            <person name="Nolan M."/>
            <person name="Ohm R."/>
            <person name="Pangilinan J."/>
            <person name="Pereira M."/>
            <person name="Perotto S."/>
            <person name="Peter M."/>
            <person name="Riley R."/>
            <person name="Sitrit Y."/>
            <person name="Stielow B."/>
            <person name="Szollosi G."/>
            <person name="Zifcakova L."/>
            <person name="Stursova M."/>
            <person name="Spatafora J.W."/>
            <person name="Tedersoo L."/>
            <person name="Vaario L.-M."/>
            <person name="Yamada A."/>
            <person name="Yan M."/>
            <person name="Wang P."/>
            <person name="Xu J."/>
            <person name="Bruns T."/>
            <person name="Baldrian P."/>
            <person name="Vilgalys R."/>
            <person name="Henrissat B."/>
            <person name="Grigoriev I.V."/>
            <person name="Hibbett D."/>
            <person name="Nagy L.G."/>
            <person name="Martin F.M."/>
        </authorList>
    </citation>
    <scope>NUCLEOTIDE SEQUENCE</scope>
    <source>
        <strain evidence="1">BED1</strain>
    </source>
</reference>
<keyword evidence="2" id="KW-1185">Reference proteome</keyword>
<dbReference type="AlphaFoldDB" id="A0AAD4BG54"/>
<sequence length="126" mass="14553">MVTCGHMAPRRIDSYSQLFVSALAIFLPACHSMPTGLLNIRCWIQRTARLSKRRSRVRDQQGDLGTNLSMRLILSSTRSLISRISYSAFVIGCHPRNQDYFTIPFSRGIFPWLVRRSRWLSFSIQC</sequence>
<evidence type="ECO:0000313" key="2">
    <source>
        <dbReference type="Proteomes" id="UP001194468"/>
    </source>
</evidence>
<evidence type="ECO:0000313" key="1">
    <source>
        <dbReference type="EMBL" id="KAF8426791.1"/>
    </source>
</evidence>
<comment type="caution">
    <text evidence="1">The sequence shown here is derived from an EMBL/GenBank/DDBJ whole genome shotgun (WGS) entry which is preliminary data.</text>
</comment>
<proteinExistence type="predicted"/>
<organism evidence="1 2">
    <name type="scientific">Boletus edulis BED1</name>
    <dbReference type="NCBI Taxonomy" id="1328754"/>
    <lineage>
        <taxon>Eukaryota</taxon>
        <taxon>Fungi</taxon>
        <taxon>Dikarya</taxon>
        <taxon>Basidiomycota</taxon>
        <taxon>Agaricomycotina</taxon>
        <taxon>Agaricomycetes</taxon>
        <taxon>Agaricomycetidae</taxon>
        <taxon>Boletales</taxon>
        <taxon>Boletineae</taxon>
        <taxon>Boletaceae</taxon>
        <taxon>Boletoideae</taxon>
        <taxon>Boletus</taxon>
    </lineage>
</organism>
<accession>A0AAD4BG54</accession>
<protein>
    <submittedName>
        <fullName evidence="1">Uncharacterized protein</fullName>
    </submittedName>
</protein>
<gene>
    <name evidence="1" type="ORF">L210DRAFT_230998</name>
</gene>
<dbReference type="Proteomes" id="UP001194468">
    <property type="component" value="Unassembled WGS sequence"/>
</dbReference>
<reference evidence="1" key="2">
    <citation type="journal article" date="2020" name="Nat. Commun.">
        <title>Large-scale genome sequencing of mycorrhizal fungi provides insights into the early evolution of symbiotic traits.</title>
        <authorList>
            <person name="Miyauchi S."/>
            <person name="Kiss E."/>
            <person name="Kuo A."/>
            <person name="Drula E."/>
            <person name="Kohler A."/>
            <person name="Sanchez-Garcia M."/>
            <person name="Morin E."/>
            <person name="Andreopoulos B."/>
            <person name="Barry K.W."/>
            <person name="Bonito G."/>
            <person name="Buee M."/>
            <person name="Carver A."/>
            <person name="Chen C."/>
            <person name="Cichocki N."/>
            <person name="Clum A."/>
            <person name="Culley D."/>
            <person name="Crous P.W."/>
            <person name="Fauchery L."/>
            <person name="Girlanda M."/>
            <person name="Hayes R.D."/>
            <person name="Keri Z."/>
            <person name="LaButti K."/>
            <person name="Lipzen A."/>
            <person name="Lombard V."/>
            <person name="Magnuson J."/>
            <person name="Maillard F."/>
            <person name="Murat C."/>
            <person name="Nolan M."/>
            <person name="Ohm R.A."/>
            <person name="Pangilinan J."/>
            <person name="Pereira M.F."/>
            <person name="Perotto S."/>
            <person name="Peter M."/>
            <person name="Pfister S."/>
            <person name="Riley R."/>
            <person name="Sitrit Y."/>
            <person name="Stielow J.B."/>
            <person name="Szollosi G."/>
            <person name="Zifcakova L."/>
            <person name="Stursova M."/>
            <person name="Spatafora J.W."/>
            <person name="Tedersoo L."/>
            <person name="Vaario L.M."/>
            <person name="Yamada A."/>
            <person name="Yan M."/>
            <person name="Wang P."/>
            <person name="Xu J."/>
            <person name="Bruns T."/>
            <person name="Baldrian P."/>
            <person name="Vilgalys R."/>
            <person name="Dunand C."/>
            <person name="Henrissat B."/>
            <person name="Grigoriev I.V."/>
            <person name="Hibbett D."/>
            <person name="Nagy L.G."/>
            <person name="Martin F.M."/>
        </authorList>
    </citation>
    <scope>NUCLEOTIDE SEQUENCE</scope>
    <source>
        <strain evidence="1">BED1</strain>
    </source>
</reference>
<name>A0AAD4BG54_BOLED</name>